<protein>
    <submittedName>
        <fullName evidence="2">Uncharacterized protein</fullName>
    </submittedName>
</protein>
<gene>
    <name evidence="2" type="ORF">E2C01_014040</name>
</gene>
<evidence type="ECO:0000313" key="2">
    <source>
        <dbReference type="EMBL" id="MPC21067.1"/>
    </source>
</evidence>
<sequence>MLLGVAWRSIGSETGEEGQLSQASNTSSSSPPISSPLTGILLGRHFVLLFKTHRRHTWQVITPHRWAARVSRSLSGRRLLKSAGAETHVPPGWGVFAGCADEWSDTIGRLQHLSPAPCVITASVAGE</sequence>
<name>A0A5B7DIP6_PORTR</name>
<organism evidence="2 3">
    <name type="scientific">Portunus trituberculatus</name>
    <name type="common">Swimming crab</name>
    <name type="synonym">Neptunus trituberculatus</name>
    <dbReference type="NCBI Taxonomy" id="210409"/>
    <lineage>
        <taxon>Eukaryota</taxon>
        <taxon>Metazoa</taxon>
        <taxon>Ecdysozoa</taxon>
        <taxon>Arthropoda</taxon>
        <taxon>Crustacea</taxon>
        <taxon>Multicrustacea</taxon>
        <taxon>Malacostraca</taxon>
        <taxon>Eumalacostraca</taxon>
        <taxon>Eucarida</taxon>
        <taxon>Decapoda</taxon>
        <taxon>Pleocyemata</taxon>
        <taxon>Brachyura</taxon>
        <taxon>Eubrachyura</taxon>
        <taxon>Portunoidea</taxon>
        <taxon>Portunidae</taxon>
        <taxon>Portuninae</taxon>
        <taxon>Portunus</taxon>
    </lineage>
</organism>
<evidence type="ECO:0000313" key="3">
    <source>
        <dbReference type="Proteomes" id="UP000324222"/>
    </source>
</evidence>
<reference evidence="2 3" key="1">
    <citation type="submission" date="2019-05" db="EMBL/GenBank/DDBJ databases">
        <title>Another draft genome of Portunus trituberculatus and its Hox gene families provides insights of decapod evolution.</title>
        <authorList>
            <person name="Jeong J.-H."/>
            <person name="Song I."/>
            <person name="Kim S."/>
            <person name="Choi T."/>
            <person name="Kim D."/>
            <person name="Ryu S."/>
            <person name="Kim W."/>
        </authorList>
    </citation>
    <scope>NUCLEOTIDE SEQUENCE [LARGE SCALE GENOMIC DNA]</scope>
    <source>
        <tissue evidence="2">Muscle</tissue>
    </source>
</reference>
<feature type="region of interest" description="Disordered" evidence="1">
    <location>
        <begin position="13"/>
        <end position="33"/>
    </location>
</feature>
<accession>A0A5B7DIP6</accession>
<dbReference type="Proteomes" id="UP000324222">
    <property type="component" value="Unassembled WGS sequence"/>
</dbReference>
<keyword evidence="3" id="KW-1185">Reference proteome</keyword>
<comment type="caution">
    <text evidence="2">The sequence shown here is derived from an EMBL/GenBank/DDBJ whole genome shotgun (WGS) entry which is preliminary data.</text>
</comment>
<feature type="compositionally biased region" description="Low complexity" evidence="1">
    <location>
        <begin position="21"/>
        <end position="33"/>
    </location>
</feature>
<proteinExistence type="predicted"/>
<evidence type="ECO:0000256" key="1">
    <source>
        <dbReference type="SAM" id="MobiDB-lite"/>
    </source>
</evidence>
<dbReference type="EMBL" id="VSRR010000939">
    <property type="protein sequence ID" value="MPC21067.1"/>
    <property type="molecule type" value="Genomic_DNA"/>
</dbReference>
<dbReference type="AlphaFoldDB" id="A0A5B7DIP6"/>